<proteinExistence type="predicted"/>
<feature type="compositionally biased region" description="Acidic residues" evidence="1">
    <location>
        <begin position="18"/>
        <end position="28"/>
    </location>
</feature>
<name>A0AAD5PYY7_9CRUS</name>
<dbReference type="AlphaFoldDB" id="A0AAD5PYY7"/>
<evidence type="ECO:0000313" key="4">
    <source>
        <dbReference type="Proteomes" id="UP000820818"/>
    </source>
</evidence>
<dbReference type="EMBL" id="WJBH02000003">
    <property type="protein sequence ID" value="KAI9560505.1"/>
    <property type="molecule type" value="Genomic_DNA"/>
</dbReference>
<reference evidence="3 4" key="1">
    <citation type="submission" date="2022-05" db="EMBL/GenBank/DDBJ databases">
        <title>A multi-omics perspective on studying reproductive biology in Daphnia sinensis.</title>
        <authorList>
            <person name="Jia J."/>
        </authorList>
    </citation>
    <scope>NUCLEOTIDE SEQUENCE [LARGE SCALE GENOMIC DNA]</scope>
    <source>
        <strain evidence="3 4">WSL</strain>
    </source>
</reference>
<feature type="region of interest" description="Disordered" evidence="1">
    <location>
        <begin position="137"/>
        <end position="176"/>
    </location>
</feature>
<evidence type="ECO:0000256" key="1">
    <source>
        <dbReference type="SAM" id="MobiDB-lite"/>
    </source>
</evidence>
<dbReference type="InterPro" id="IPR022226">
    <property type="entry name" value="DUF3752"/>
</dbReference>
<dbReference type="InterPro" id="IPR046331">
    <property type="entry name" value="GPAM1-like"/>
</dbReference>
<keyword evidence="4" id="KW-1185">Reference proteome</keyword>
<evidence type="ECO:0000259" key="2">
    <source>
        <dbReference type="Pfam" id="PF12572"/>
    </source>
</evidence>
<feature type="domain" description="DUF3752" evidence="2">
    <location>
        <begin position="130"/>
        <end position="263"/>
    </location>
</feature>
<feature type="compositionally biased region" description="Polar residues" evidence="1">
    <location>
        <begin position="42"/>
        <end position="58"/>
    </location>
</feature>
<sequence>MSRIGPTLPPHLQKAYENDTDSNSDEADLYGPALPPHLKQPMPNNASRNAFSSETSISSEKEVTIAEESDSASDDDRVIGPLPANYGNSEQSSFVDVEQRALKMKRKLLGADEDEESKQPKREDWMIELPELKRKNFGLGPRAFNRSEKPEVVGRDQWTSTPTTKASVSKEKDNFDEEIRNQYLERKRNQKLEKVVADYDKTKRSESLLKMHQKELKKKKDNLSQPTERKPFDRDEDLKLNKLDDAKRKSLIKKSQELNSKFKIGNQKYL</sequence>
<gene>
    <name evidence="3" type="ORF">GHT06_011438</name>
</gene>
<feature type="compositionally biased region" description="Basic and acidic residues" evidence="1">
    <location>
        <begin position="227"/>
        <end position="248"/>
    </location>
</feature>
<comment type="caution">
    <text evidence="3">The sequence shown here is derived from an EMBL/GenBank/DDBJ whole genome shotgun (WGS) entry which is preliminary data.</text>
</comment>
<dbReference type="PANTHER" id="PTHR46370">
    <property type="entry name" value="GPALPP MOTIFS-CONTAINING PROTEIN 1"/>
    <property type="match status" value="1"/>
</dbReference>
<dbReference type="Proteomes" id="UP000820818">
    <property type="component" value="Linkage Group LG3"/>
</dbReference>
<feature type="compositionally biased region" description="Polar residues" evidence="1">
    <location>
        <begin position="157"/>
        <end position="167"/>
    </location>
</feature>
<dbReference type="Pfam" id="PF12572">
    <property type="entry name" value="DUF3752"/>
    <property type="match status" value="1"/>
</dbReference>
<feature type="region of interest" description="Disordered" evidence="1">
    <location>
        <begin position="1"/>
        <end position="94"/>
    </location>
</feature>
<feature type="compositionally biased region" description="Basic and acidic residues" evidence="1">
    <location>
        <begin position="145"/>
        <end position="154"/>
    </location>
</feature>
<feature type="region of interest" description="Disordered" evidence="1">
    <location>
        <begin position="203"/>
        <end position="257"/>
    </location>
</feature>
<evidence type="ECO:0000313" key="3">
    <source>
        <dbReference type="EMBL" id="KAI9560505.1"/>
    </source>
</evidence>
<organism evidence="3 4">
    <name type="scientific">Daphnia sinensis</name>
    <dbReference type="NCBI Taxonomy" id="1820382"/>
    <lineage>
        <taxon>Eukaryota</taxon>
        <taxon>Metazoa</taxon>
        <taxon>Ecdysozoa</taxon>
        <taxon>Arthropoda</taxon>
        <taxon>Crustacea</taxon>
        <taxon>Branchiopoda</taxon>
        <taxon>Diplostraca</taxon>
        <taxon>Cladocera</taxon>
        <taxon>Anomopoda</taxon>
        <taxon>Daphniidae</taxon>
        <taxon>Daphnia</taxon>
        <taxon>Daphnia similis group</taxon>
    </lineage>
</organism>
<dbReference type="PANTHER" id="PTHR46370:SF1">
    <property type="entry name" value="GPALPP MOTIFS-CONTAINING PROTEIN 1"/>
    <property type="match status" value="1"/>
</dbReference>
<accession>A0AAD5PYY7</accession>
<protein>
    <recommendedName>
        <fullName evidence="2">DUF3752 domain-containing protein</fullName>
    </recommendedName>
</protein>
<feature type="compositionally biased region" description="Basic and acidic residues" evidence="1">
    <location>
        <begin position="203"/>
        <end position="214"/>
    </location>
</feature>